<dbReference type="SUPFAM" id="SSF47384">
    <property type="entry name" value="Homodimeric domain of signal transducing histidine kinase"/>
    <property type="match status" value="1"/>
</dbReference>
<dbReference type="eggNOG" id="COG4191">
    <property type="taxonomic scope" value="Bacteria"/>
</dbReference>
<dbReference type="PANTHER" id="PTHR43065:SF10">
    <property type="entry name" value="PEROXIDE STRESS-ACTIVATED HISTIDINE KINASE MAK3"/>
    <property type="match status" value="1"/>
</dbReference>
<evidence type="ECO:0000313" key="13">
    <source>
        <dbReference type="Proteomes" id="UP000006431"/>
    </source>
</evidence>
<dbReference type="PROSITE" id="PS50113">
    <property type="entry name" value="PAC"/>
    <property type="match status" value="1"/>
</dbReference>
<protein>
    <recommendedName>
        <fullName evidence="2">histidine kinase</fullName>
        <ecNumber evidence="2">2.7.13.3</ecNumber>
    </recommendedName>
</protein>
<evidence type="ECO:0000256" key="4">
    <source>
        <dbReference type="ARBA" id="ARBA00022679"/>
    </source>
</evidence>
<dbReference type="InterPro" id="IPR035965">
    <property type="entry name" value="PAS-like_dom_sf"/>
</dbReference>
<evidence type="ECO:0000259" key="11">
    <source>
        <dbReference type="PROSITE" id="PS50113"/>
    </source>
</evidence>
<dbReference type="SUPFAM" id="SSF55785">
    <property type="entry name" value="PYP-like sensor domain (PAS domain)"/>
    <property type="match status" value="1"/>
</dbReference>
<feature type="domain" description="Histidine kinase" evidence="10">
    <location>
        <begin position="202"/>
        <end position="421"/>
    </location>
</feature>
<keyword evidence="3" id="KW-0597">Phosphoprotein</keyword>
<dbReference type="PROSITE" id="PS50109">
    <property type="entry name" value="HIS_KIN"/>
    <property type="match status" value="1"/>
</dbReference>
<accession>B6BII9</accession>
<feature type="coiled-coil region" evidence="9">
    <location>
        <begin position="141"/>
        <end position="186"/>
    </location>
</feature>
<feature type="domain" description="PAC" evidence="11">
    <location>
        <begin position="97"/>
        <end position="150"/>
    </location>
</feature>
<keyword evidence="7" id="KW-0067">ATP-binding</keyword>
<dbReference type="OrthoDB" id="9799273at2"/>
<dbReference type="GO" id="GO:0000155">
    <property type="term" value="F:phosphorelay sensor kinase activity"/>
    <property type="evidence" value="ECO:0007669"/>
    <property type="project" value="InterPro"/>
</dbReference>
<dbReference type="PATRIC" id="fig|929558.5.peg.1816"/>
<dbReference type="InterPro" id="IPR013656">
    <property type="entry name" value="PAS_4"/>
</dbReference>
<evidence type="ECO:0000256" key="2">
    <source>
        <dbReference type="ARBA" id="ARBA00012438"/>
    </source>
</evidence>
<dbReference type="CDD" id="cd00082">
    <property type="entry name" value="HisKA"/>
    <property type="match status" value="1"/>
</dbReference>
<comment type="catalytic activity">
    <reaction evidence="1">
        <text>ATP + protein L-histidine = ADP + protein N-phospho-L-histidine.</text>
        <dbReference type="EC" id="2.7.13.3"/>
    </reaction>
</comment>
<dbReference type="PANTHER" id="PTHR43065">
    <property type="entry name" value="SENSOR HISTIDINE KINASE"/>
    <property type="match status" value="1"/>
</dbReference>
<gene>
    <name evidence="12" type="ORF">SMGD1_1821</name>
</gene>
<evidence type="ECO:0000256" key="5">
    <source>
        <dbReference type="ARBA" id="ARBA00022741"/>
    </source>
</evidence>
<evidence type="ECO:0000259" key="10">
    <source>
        <dbReference type="PROSITE" id="PS50109"/>
    </source>
</evidence>
<accession>H1FVW2</accession>
<dbReference type="SUPFAM" id="SSF55874">
    <property type="entry name" value="ATPase domain of HSP90 chaperone/DNA topoisomerase II/histidine kinase"/>
    <property type="match status" value="1"/>
</dbReference>
<dbReference type="RefSeq" id="WP_008335583.1">
    <property type="nucleotide sequence ID" value="NZ_AFRZ01000001.1"/>
</dbReference>
<keyword evidence="8" id="KW-0902">Two-component regulatory system</keyword>
<dbReference type="Proteomes" id="UP000006431">
    <property type="component" value="Unassembled WGS sequence"/>
</dbReference>
<evidence type="ECO:0000313" key="12">
    <source>
        <dbReference type="EMBL" id="EHP30344.1"/>
    </source>
</evidence>
<dbReference type="eggNOG" id="COG3829">
    <property type="taxonomic scope" value="Bacteria"/>
</dbReference>
<dbReference type="Pfam" id="PF02518">
    <property type="entry name" value="HATPase_c"/>
    <property type="match status" value="1"/>
</dbReference>
<dbReference type="CDD" id="cd00130">
    <property type="entry name" value="PAS"/>
    <property type="match status" value="1"/>
</dbReference>
<dbReference type="EC" id="2.7.13.3" evidence="2"/>
<dbReference type="Gene3D" id="3.30.565.10">
    <property type="entry name" value="Histidine kinase-like ATPase, C-terminal domain"/>
    <property type="match status" value="1"/>
</dbReference>
<comment type="caution">
    <text evidence="12">The sequence shown here is derived from an EMBL/GenBank/DDBJ whole genome shotgun (WGS) entry which is preliminary data.</text>
</comment>
<evidence type="ECO:0000256" key="8">
    <source>
        <dbReference type="ARBA" id="ARBA00023012"/>
    </source>
</evidence>
<dbReference type="GO" id="GO:0005524">
    <property type="term" value="F:ATP binding"/>
    <property type="evidence" value="ECO:0007669"/>
    <property type="project" value="UniProtKB-KW"/>
</dbReference>
<dbReference type="STRING" id="929558.SMGD1_1821"/>
<keyword evidence="6 12" id="KW-0418">Kinase</keyword>
<dbReference type="PRINTS" id="PR00344">
    <property type="entry name" value="BCTRLSENSOR"/>
</dbReference>
<dbReference type="Pfam" id="PF08448">
    <property type="entry name" value="PAS_4"/>
    <property type="match status" value="1"/>
</dbReference>
<keyword evidence="4" id="KW-0808">Transferase</keyword>
<evidence type="ECO:0000256" key="6">
    <source>
        <dbReference type="ARBA" id="ARBA00022777"/>
    </source>
</evidence>
<dbReference type="InterPro" id="IPR000700">
    <property type="entry name" value="PAS-assoc_C"/>
</dbReference>
<dbReference type="InterPro" id="IPR036890">
    <property type="entry name" value="HATPase_C_sf"/>
</dbReference>
<dbReference type="InterPro" id="IPR036097">
    <property type="entry name" value="HisK_dim/P_sf"/>
</dbReference>
<dbReference type="AlphaFoldDB" id="B6BII9"/>
<organism evidence="12 13">
    <name type="scientific">Sulfurimonas gotlandica (strain DSM 19862 / JCM 16533 / GD1)</name>
    <dbReference type="NCBI Taxonomy" id="929558"/>
    <lineage>
        <taxon>Bacteria</taxon>
        <taxon>Pseudomonadati</taxon>
        <taxon>Campylobacterota</taxon>
        <taxon>Epsilonproteobacteria</taxon>
        <taxon>Campylobacterales</taxon>
        <taxon>Sulfurimonadaceae</taxon>
        <taxon>Sulfurimonas</taxon>
    </lineage>
</organism>
<reference evidence="12 13" key="1">
    <citation type="journal article" date="2012" name="Proc. Natl. Acad. Sci. U.S.A.">
        <title>Genome and physiology of a model Epsilonproteobacterium responsible for sulfide detoxification in marine oxygen depletion zones.</title>
        <authorList>
            <person name="Grote J."/>
            <person name="Schott T."/>
            <person name="Bruckner C.G."/>
            <person name="Glockner F.O."/>
            <person name="Jost G."/>
            <person name="Teeling H."/>
            <person name="Labrenz M."/>
            <person name="Jurgens K."/>
        </authorList>
    </citation>
    <scope>NUCLEOTIDE SEQUENCE [LARGE SCALE GENOMIC DNA]</scope>
    <source>
        <strain evidence="12 13">GD1</strain>
    </source>
</reference>
<keyword evidence="5" id="KW-0547">Nucleotide-binding</keyword>
<name>B6BII9_SULGG</name>
<evidence type="ECO:0000256" key="9">
    <source>
        <dbReference type="SAM" id="Coils"/>
    </source>
</evidence>
<proteinExistence type="predicted"/>
<dbReference type="InterPro" id="IPR003661">
    <property type="entry name" value="HisK_dim/P_dom"/>
</dbReference>
<dbReference type="HOGENOM" id="CLU_000445_133_3_7"/>
<dbReference type="InterPro" id="IPR000014">
    <property type="entry name" value="PAS"/>
</dbReference>
<evidence type="ECO:0000256" key="3">
    <source>
        <dbReference type="ARBA" id="ARBA00022553"/>
    </source>
</evidence>
<dbReference type="Gene3D" id="1.10.287.130">
    <property type="match status" value="1"/>
</dbReference>
<dbReference type="SMART" id="SM00387">
    <property type="entry name" value="HATPase_c"/>
    <property type="match status" value="1"/>
</dbReference>
<dbReference type="InterPro" id="IPR003594">
    <property type="entry name" value="HATPase_dom"/>
</dbReference>
<keyword evidence="13" id="KW-1185">Reference proteome</keyword>
<evidence type="ECO:0000256" key="7">
    <source>
        <dbReference type="ARBA" id="ARBA00022840"/>
    </source>
</evidence>
<dbReference type="InterPro" id="IPR004358">
    <property type="entry name" value="Sig_transdc_His_kin-like_C"/>
</dbReference>
<keyword evidence="9" id="KW-0175">Coiled coil</keyword>
<sequence length="424" mass="48766">MPFEIKDLKEHNSELLKLLTQHLPDMLWVKDLNGIYLYANQSICDGLLMAKDTDEPIGKNDVFFALREREAHKESPDWHTFGELCFNSDQVVIDNNKAMKFEEYGNVKGELLYLEVYKAPFYDKDENIIGTVGAGRDITKLKKIQLDLEESLKILDQQREQLKSFNVNLEKRVKEEIEKQQNQERLMIHQSRQAAMGEMVESIAHQWRQPLNIIGLATANLETQYTLGLMSEQEFHEKMEIVSLNINYMSETIDDFRNFLNPEREMISFSPQKSIEDVLTILNAQLKSNKIIHTLTVNCDIFFYGVENEFKQVMFILLNNAVDAIKINIEEKNIEQGNITITLSCKNNQGIIEVYDNGNGIDADIIDSIFDPYFTTKYHSHGVGIGLYIAKNIIETRMKGALSVQNIKSGSCFTISLPLISDRF</sequence>
<dbReference type="InterPro" id="IPR005467">
    <property type="entry name" value="His_kinase_dom"/>
</dbReference>
<dbReference type="EMBL" id="AFRZ01000001">
    <property type="protein sequence ID" value="EHP30344.1"/>
    <property type="molecule type" value="Genomic_DNA"/>
</dbReference>
<dbReference type="Gene3D" id="3.30.450.20">
    <property type="entry name" value="PAS domain"/>
    <property type="match status" value="1"/>
</dbReference>
<evidence type="ECO:0000256" key="1">
    <source>
        <dbReference type="ARBA" id="ARBA00000085"/>
    </source>
</evidence>